<keyword evidence="1" id="KW-1133">Transmembrane helix</keyword>
<comment type="caution">
    <text evidence="3">The sequence shown here is derived from an EMBL/GenBank/DDBJ whole genome shotgun (WGS) entry which is preliminary data.</text>
</comment>
<proteinExistence type="predicted"/>
<dbReference type="PATRIC" id="fig|1122147.4.peg.385"/>
<dbReference type="NCBIfam" id="TIGR01167">
    <property type="entry name" value="LPXTG_anchor"/>
    <property type="match status" value="1"/>
</dbReference>
<evidence type="ECO:0000256" key="2">
    <source>
        <dbReference type="SAM" id="SignalP"/>
    </source>
</evidence>
<dbReference type="RefSeq" id="WP_027828428.1">
    <property type="nucleotide sequence ID" value="NZ_AUEH01000019.1"/>
</dbReference>
<evidence type="ECO:0000313" key="4">
    <source>
        <dbReference type="Proteomes" id="UP000050949"/>
    </source>
</evidence>
<accession>A0A0R1XEP1</accession>
<feature type="chain" id="PRO_5006413224" description="Gram-positive cocci surface proteins LPxTG domain-containing protein" evidence="2">
    <location>
        <begin position="29"/>
        <end position="114"/>
    </location>
</feature>
<evidence type="ECO:0000313" key="3">
    <source>
        <dbReference type="EMBL" id="KRM25894.1"/>
    </source>
</evidence>
<evidence type="ECO:0000256" key="1">
    <source>
        <dbReference type="SAM" id="Phobius"/>
    </source>
</evidence>
<keyword evidence="1" id="KW-0812">Transmembrane</keyword>
<dbReference type="Proteomes" id="UP000050949">
    <property type="component" value="Unassembled WGS sequence"/>
</dbReference>
<dbReference type="OrthoDB" id="9989138at2"/>
<sequence>MRQNTVKTVGSLVASAALWFLLADPARADQSTVQFTVVNSPTGQKIPPAGNNAPPGWQTVTPAGRLTPGDTPPGRFPQTGEQIDPWLLIIGGELVMLSGLGLITLARKRGGHHA</sequence>
<dbReference type="EMBL" id="AZFW01000095">
    <property type="protein sequence ID" value="KRM25894.1"/>
    <property type="molecule type" value="Genomic_DNA"/>
</dbReference>
<feature type="transmembrane region" description="Helical" evidence="1">
    <location>
        <begin position="86"/>
        <end position="106"/>
    </location>
</feature>
<organism evidence="3 4">
    <name type="scientific">Schleiferilactobacillus harbinensis DSM 16991</name>
    <dbReference type="NCBI Taxonomy" id="1122147"/>
    <lineage>
        <taxon>Bacteria</taxon>
        <taxon>Bacillati</taxon>
        <taxon>Bacillota</taxon>
        <taxon>Bacilli</taxon>
        <taxon>Lactobacillales</taxon>
        <taxon>Lactobacillaceae</taxon>
        <taxon>Schleiferilactobacillus</taxon>
    </lineage>
</organism>
<protein>
    <recommendedName>
        <fullName evidence="5">Gram-positive cocci surface proteins LPxTG domain-containing protein</fullName>
    </recommendedName>
</protein>
<dbReference type="AlphaFoldDB" id="A0A0R1XEP1"/>
<gene>
    <name evidence="3" type="ORF">FC91_GL000370</name>
</gene>
<name>A0A0R1XEP1_9LACO</name>
<evidence type="ECO:0008006" key="5">
    <source>
        <dbReference type="Google" id="ProtNLM"/>
    </source>
</evidence>
<keyword evidence="2" id="KW-0732">Signal</keyword>
<feature type="signal peptide" evidence="2">
    <location>
        <begin position="1"/>
        <end position="28"/>
    </location>
</feature>
<reference evidence="3 4" key="1">
    <citation type="journal article" date="2015" name="Genome Announc.">
        <title>Expanding the biotechnology potential of lactobacilli through comparative genomics of 213 strains and associated genera.</title>
        <authorList>
            <person name="Sun Z."/>
            <person name="Harris H.M."/>
            <person name="McCann A."/>
            <person name="Guo C."/>
            <person name="Argimon S."/>
            <person name="Zhang W."/>
            <person name="Yang X."/>
            <person name="Jeffery I.B."/>
            <person name="Cooney J.C."/>
            <person name="Kagawa T.F."/>
            <person name="Liu W."/>
            <person name="Song Y."/>
            <person name="Salvetti E."/>
            <person name="Wrobel A."/>
            <person name="Rasinkangas P."/>
            <person name="Parkhill J."/>
            <person name="Rea M.C."/>
            <person name="O'Sullivan O."/>
            <person name="Ritari J."/>
            <person name="Douillard F.P."/>
            <person name="Paul Ross R."/>
            <person name="Yang R."/>
            <person name="Briner A.E."/>
            <person name="Felis G.E."/>
            <person name="de Vos W.M."/>
            <person name="Barrangou R."/>
            <person name="Klaenhammer T.R."/>
            <person name="Caufield P.W."/>
            <person name="Cui Y."/>
            <person name="Zhang H."/>
            <person name="O'Toole P.W."/>
        </authorList>
    </citation>
    <scope>NUCLEOTIDE SEQUENCE [LARGE SCALE GENOMIC DNA]</scope>
    <source>
        <strain evidence="3 4">DSM 16991</strain>
    </source>
</reference>
<keyword evidence="1" id="KW-0472">Membrane</keyword>